<evidence type="ECO:0000313" key="9">
    <source>
        <dbReference type="Proteomes" id="UP001629953"/>
    </source>
</evidence>
<dbReference type="Pfam" id="PF00860">
    <property type="entry name" value="Xan_ur_permease"/>
    <property type="match status" value="1"/>
</dbReference>
<dbReference type="RefSeq" id="WP_408622774.1">
    <property type="nucleotide sequence ID" value="NZ_JBEQCT010000002.1"/>
</dbReference>
<sequence>MKTVLLGAQMLLVAFGATTLVPLLTGIDPRLALLGAGIGTLIFQVCTKRQIPIFLGSSFAFIAPIILGTKQFGLPATLSGLIAAGVVFILISALVKIRGINVIEHFLPPVVVGPVIMVIGLALAPNAVNMALGKAGDGSQLIPTGTALLVSSAALVTTIVISIFGKGLLRLMPIVSGVIVGYLLSLFLGLVDFSAVINAPWLAIPTFTHPEFNWQAIVFIAPIGLIVTIEHFGDILAISNVVGKDFVKNPGIHRSLLGDGLGTIVAACFGGPPVVSYGEVTGAVSLLKTYNPVIMTWSAIFAIALAFVGKTGAFLLSVPIPVMGGIMCLLFGAIATIGLNTLIHKQVDLSIPRNMVIVSITLVFGIGGMAIGFGNFTLKGVGLCGLVAIILNLVLPQPKAE</sequence>
<dbReference type="InterPro" id="IPR006042">
    <property type="entry name" value="Xan_ur_permease"/>
</dbReference>
<feature type="transmembrane region" description="Helical" evidence="7">
    <location>
        <begin position="322"/>
        <end position="343"/>
    </location>
</feature>
<dbReference type="PROSITE" id="PS01116">
    <property type="entry name" value="XANTH_URACIL_PERMASE"/>
    <property type="match status" value="1"/>
</dbReference>
<accession>A0ABW9G5A4</accession>
<comment type="similarity">
    <text evidence="2">Belongs to the nucleobase:cation symporter-2 (NCS2) (TC 2.A.40) family.</text>
</comment>
<evidence type="ECO:0000256" key="7">
    <source>
        <dbReference type="SAM" id="Phobius"/>
    </source>
</evidence>
<evidence type="ECO:0000256" key="5">
    <source>
        <dbReference type="ARBA" id="ARBA00022989"/>
    </source>
</evidence>
<comment type="caution">
    <text evidence="8">The sequence shown here is derived from an EMBL/GenBank/DDBJ whole genome shotgun (WGS) entry which is preliminary data.</text>
</comment>
<proteinExistence type="inferred from homology"/>
<feature type="transmembrane region" description="Helical" evidence="7">
    <location>
        <begin position="216"/>
        <end position="238"/>
    </location>
</feature>
<feature type="transmembrane region" description="Helical" evidence="7">
    <location>
        <begin position="53"/>
        <end position="72"/>
    </location>
</feature>
<evidence type="ECO:0000256" key="6">
    <source>
        <dbReference type="ARBA" id="ARBA00023136"/>
    </source>
</evidence>
<feature type="transmembrane region" description="Helical" evidence="7">
    <location>
        <begin position="181"/>
        <end position="204"/>
    </location>
</feature>
<dbReference type="NCBIfam" id="TIGR00801">
    <property type="entry name" value="ncs2"/>
    <property type="match status" value="1"/>
</dbReference>
<feature type="transmembrane region" description="Helical" evidence="7">
    <location>
        <begin position="378"/>
        <end position="395"/>
    </location>
</feature>
<keyword evidence="6 7" id="KW-0472">Membrane</keyword>
<gene>
    <name evidence="8" type="ORF">ABUE30_05835</name>
</gene>
<organism evidence="8 9">
    <name type="scientific">Celerinatantimonas yamalensis</name>
    <dbReference type="NCBI Taxonomy" id="559956"/>
    <lineage>
        <taxon>Bacteria</taxon>
        <taxon>Pseudomonadati</taxon>
        <taxon>Pseudomonadota</taxon>
        <taxon>Gammaproteobacteria</taxon>
        <taxon>Celerinatantimonadaceae</taxon>
        <taxon>Celerinatantimonas</taxon>
    </lineage>
</organism>
<comment type="subcellular location">
    <subcellularLocation>
        <location evidence="1">Membrane</location>
        <topology evidence="1">Multi-pass membrane protein</topology>
    </subcellularLocation>
</comment>
<keyword evidence="3" id="KW-0813">Transport</keyword>
<evidence type="ECO:0000313" key="8">
    <source>
        <dbReference type="EMBL" id="MFM2484589.1"/>
    </source>
</evidence>
<reference evidence="8 9" key="1">
    <citation type="journal article" date="2013" name="Int. J. Syst. Evol. Microbiol.">
        <title>Celerinatantimonas yamalensis sp. nov., a cold-adapted diazotrophic bacterium from a cold permafrost brine.</title>
        <authorList>
            <person name="Shcherbakova V."/>
            <person name="Chuvilskaya N."/>
            <person name="Rivkina E."/>
            <person name="Demidov N."/>
            <person name="Uchaeva V."/>
            <person name="Suetin S."/>
            <person name="Suzina N."/>
            <person name="Gilichinsky D."/>
        </authorList>
    </citation>
    <scope>NUCLEOTIDE SEQUENCE [LARGE SCALE GENOMIC DNA]</scope>
    <source>
        <strain evidence="8 9">C7</strain>
    </source>
</reference>
<keyword evidence="4 7" id="KW-0812">Transmembrane</keyword>
<evidence type="ECO:0000256" key="2">
    <source>
        <dbReference type="ARBA" id="ARBA00008821"/>
    </source>
</evidence>
<dbReference type="EMBL" id="JBEQCT010000002">
    <property type="protein sequence ID" value="MFM2484589.1"/>
    <property type="molecule type" value="Genomic_DNA"/>
</dbReference>
<evidence type="ECO:0000256" key="3">
    <source>
        <dbReference type="ARBA" id="ARBA00022448"/>
    </source>
</evidence>
<dbReference type="Proteomes" id="UP001629953">
    <property type="component" value="Unassembled WGS sequence"/>
</dbReference>
<dbReference type="PANTHER" id="PTHR42810:SF2">
    <property type="entry name" value="PURINE PERMEASE C1399.01C-RELATED"/>
    <property type="match status" value="1"/>
</dbReference>
<dbReference type="InterPro" id="IPR006043">
    <property type="entry name" value="NCS2"/>
</dbReference>
<evidence type="ECO:0000256" key="4">
    <source>
        <dbReference type="ARBA" id="ARBA00022692"/>
    </source>
</evidence>
<feature type="transmembrane region" description="Helical" evidence="7">
    <location>
        <begin position="78"/>
        <end position="95"/>
    </location>
</feature>
<feature type="transmembrane region" description="Helical" evidence="7">
    <location>
        <begin position="148"/>
        <end position="169"/>
    </location>
</feature>
<keyword evidence="9" id="KW-1185">Reference proteome</keyword>
<dbReference type="PANTHER" id="PTHR42810">
    <property type="entry name" value="PURINE PERMEASE C1399.01C-RELATED"/>
    <property type="match status" value="1"/>
</dbReference>
<feature type="transmembrane region" description="Helical" evidence="7">
    <location>
        <begin position="294"/>
        <end position="316"/>
    </location>
</feature>
<feature type="transmembrane region" description="Helical" evidence="7">
    <location>
        <begin position="355"/>
        <end position="372"/>
    </location>
</feature>
<evidence type="ECO:0000256" key="1">
    <source>
        <dbReference type="ARBA" id="ARBA00004141"/>
    </source>
</evidence>
<feature type="transmembrane region" description="Helical" evidence="7">
    <location>
        <begin position="107"/>
        <end position="128"/>
    </location>
</feature>
<name>A0ABW9G5A4_9GAMM</name>
<keyword evidence="5 7" id="KW-1133">Transmembrane helix</keyword>
<protein>
    <submittedName>
        <fullName evidence="8">Uracil-xanthine permease family protein</fullName>
    </submittedName>
</protein>